<dbReference type="Proteomes" id="UP000254794">
    <property type="component" value="Unassembled WGS sequence"/>
</dbReference>
<feature type="domain" description="Aminotransferase class I/classII large" evidence="5">
    <location>
        <begin position="155"/>
        <end position="497"/>
    </location>
</feature>
<reference evidence="7 8" key="1">
    <citation type="submission" date="2018-06" db="EMBL/GenBank/DDBJ databases">
        <authorList>
            <consortium name="Pathogen Informatics"/>
            <person name="Doyle S."/>
        </authorList>
    </citation>
    <scope>NUCLEOTIDE SEQUENCE [LARGE SCALE GENOMIC DNA]</scope>
    <source>
        <strain evidence="7 8">NCTC13316</strain>
    </source>
</reference>
<organism evidence="7 8">
    <name type="scientific">Legionella busanensis</name>
    <dbReference type="NCBI Taxonomy" id="190655"/>
    <lineage>
        <taxon>Bacteria</taxon>
        <taxon>Pseudomonadati</taxon>
        <taxon>Pseudomonadota</taxon>
        <taxon>Gammaproteobacteria</taxon>
        <taxon>Legionellales</taxon>
        <taxon>Legionellaceae</taxon>
        <taxon>Legionella</taxon>
    </lineage>
</organism>
<evidence type="ECO:0000256" key="4">
    <source>
        <dbReference type="RuleBase" id="RU003693"/>
    </source>
</evidence>
<gene>
    <name evidence="7" type="ORF">NCTC13316_01874</name>
</gene>
<accession>A0A378JKB7</accession>
<proteinExistence type="inferred from homology"/>
<evidence type="ECO:0000256" key="1">
    <source>
        <dbReference type="ARBA" id="ARBA00001933"/>
    </source>
</evidence>
<dbReference type="OrthoDB" id="9807157at2"/>
<dbReference type="InterPro" id="IPR036736">
    <property type="entry name" value="ACP-like_sf"/>
</dbReference>
<feature type="domain" description="Carrier" evidence="6">
    <location>
        <begin position="14"/>
        <end position="77"/>
    </location>
</feature>
<dbReference type="InterPro" id="IPR004839">
    <property type="entry name" value="Aminotransferase_I/II_large"/>
</dbReference>
<dbReference type="CDD" id="cd06454">
    <property type="entry name" value="KBL_like"/>
    <property type="match status" value="1"/>
</dbReference>
<dbReference type="InterPro" id="IPR009081">
    <property type="entry name" value="PP-bd_ACP"/>
</dbReference>
<dbReference type="Pfam" id="PF00155">
    <property type="entry name" value="Aminotran_1_2"/>
    <property type="match status" value="1"/>
</dbReference>
<keyword evidence="7" id="KW-0012">Acyltransferase</keyword>
<dbReference type="InterPro" id="IPR015422">
    <property type="entry name" value="PyrdxlP-dep_Trfase_small"/>
</dbReference>
<dbReference type="GO" id="GO:0008483">
    <property type="term" value="F:transaminase activity"/>
    <property type="evidence" value="ECO:0007669"/>
    <property type="project" value="UniProtKB-KW"/>
</dbReference>
<dbReference type="GO" id="GO:0030170">
    <property type="term" value="F:pyridoxal phosphate binding"/>
    <property type="evidence" value="ECO:0007669"/>
    <property type="project" value="InterPro"/>
</dbReference>
<keyword evidence="2 7" id="KW-0808">Transferase</keyword>
<dbReference type="AlphaFoldDB" id="A0A378JKB7"/>
<dbReference type="InterPro" id="IPR001917">
    <property type="entry name" value="Aminotrans_II_pyridoxalP_BS"/>
</dbReference>
<dbReference type="RefSeq" id="WP_115331390.1">
    <property type="nucleotide sequence ID" value="NZ_CAAAHP010000002.1"/>
</dbReference>
<evidence type="ECO:0000256" key="3">
    <source>
        <dbReference type="ARBA" id="ARBA00022898"/>
    </source>
</evidence>
<name>A0A378JKB7_9GAMM</name>
<dbReference type="Pfam" id="PF00550">
    <property type="entry name" value="PP-binding"/>
    <property type="match status" value="1"/>
</dbReference>
<comment type="similarity">
    <text evidence="4">Belongs to the class-II pyridoxal-phosphate-dependent aminotransferase family.</text>
</comment>
<dbReference type="InterPro" id="IPR050087">
    <property type="entry name" value="AON_synthase_class-II"/>
</dbReference>
<dbReference type="Gene3D" id="1.10.1200.10">
    <property type="entry name" value="ACP-like"/>
    <property type="match status" value="1"/>
</dbReference>
<dbReference type="PANTHER" id="PTHR13693">
    <property type="entry name" value="CLASS II AMINOTRANSFERASE/8-AMINO-7-OXONONANOATE SYNTHASE"/>
    <property type="match status" value="1"/>
</dbReference>
<keyword evidence="3 4" id="KW-0663">Pyridoxal phosphate</keyword>
<dbReference type="Gene3D" id="3.90.1150.10">
    <property type="entry name" value="Aspartate Aminotransferase, domain 1"/>
    <property type="match status" value="1"/>
</dbReference>
<dbReference type="GO" id="GO:0008710">
    <property type="term" value="F:8-amino-7-oxononanoate synthase activity"/>
    <property type="evidence" value="ECO:0007669"/>
    <property type="project" value="UniProtKB-EC"/>
</dbReference>
<evidence type="ECO:0000313" key="8">
    <source>
        <dbReference type="Proteomes" id="UP000254794"/>
    </source>
</evidence>
<dbReference type="Gene3D" id="3.40.640.10">
    <property type="entry name" value="Type I PLP-dependent aspartate aminotransferase-like (Major domain)"/>
    <property type="match status" value="1"/>
</dbReference>
<dbReference type="InterPro" id="IPR015421">
    <property type="entry name" value="PyrdxlP-dep_Trfase_major"/>
</dbReference>
<dbReference type="EMBL" id="UGOD01000001">
    <property type="protein sequence ID" value="STX51776.1"/>
    <property type="molecule type" value="Genomic_DNA"/>
</dbReference>
<dbReference type="EC" id="2.3.1.-" evidence="7"/>
<comment type="cofactor">
    <cofactor evidence="1 4">
        <name>pyridoxal 5'-phosphate</name>
        <dbReference type="ChEBI" id="CHEBI:597326"/>
    </cofactor>
</comment>
<keyword evidence="7" id="KW-0032">Aminotransferase</keyword>
<dbReference type="InterPro" id="IPR015424">
    <property type="entry name" value="PyrdxlP-dep_Trfase"/>
</dbReference>
<evidence type="ECO:0000259" key="6">
    <source>
        <dbReference type="Pfam" id="PF00550"/>
    </source>
</evidence>
<evidence type="ECO:0000256" key="2">
    <source>
        <dbReference type="ARBA" id="ARBA00022679"/>
    </source>
</evidence>
<sequence length="506" mass="56913">MSREQIYQNDIEQWLTFKIANCLKQKPHRIDREQPLISFGFDSLHLQSLFAEIEDTFLITIDDNFILNQENISELSQSIYVHITDQNINPKLEIATIELVPKQANKKMDYSMYTDFKQFSPYQQLKKMQQALGNDIFFDKQEGIASDTCVIQGKKYINFTSYNYLGLNNHPIILKAAIDATKKYGTSVSASRLVSGEKVIHQQLEQELANFIGVDDTIVFNTGHATNVSTIAHLYGPDDLILHDELAHNSLILGAVYSKATRMAFPHNDWQLADKILKENRHHYKRVLIILEGIYSMDGDIPNLAHFIDIKNSHAAWLMVDEAHSLGVLGKHGKGISEHFSIDPKEVEIWMGTLSKSLASIGGYIAGKKELIEYLKFTCPGFIFSVGISPASAAAALAALKVLKKEPERVAHLKELSTLARETALHYDFHIGLNDYTPILPIIIGDSKKCIAISKQCMDQGINVKPIIYPAVPDNLARLRFFISAKHKQTQIKKAFSTLAAVVKNC</sequence>
<evidence type="ECO:0000313" key="7">
    <source>
        <dbReference type="EMBL" id="STX51776.1"/>
    </source>
</evidence>
<evidence type="ECO:0000259" key="5">
    <source>
        <dbReference type="Pfam" id="PF00155"/>
    </source>
</evidence>
<dbReference type="SUPFAM" id="SSF53383">
    <property type="entry name" value="PLP-dependent transferases"/>
    <property type="match status" value="1"/>
</dbReference>
<protein>
    <submittedName>
        <fullName evidence="7">Aminotransferase</fullName>
        <ecNumber evidence="7">2.3.1.-</ecNumber>
        <ecNumber evidence="7">2.3.1.47</ecNumber>
    </submittedName>
</protein>
<dbReference type="PANTHER" id="PTHR13693:SF3">
    <property type="entry name" value="LD36009P"/>
    <property type="match status" value="1"/>
</dbReference>
<dbReference type="EC" id="2.3.1.47" evidence="7"/>
<dbReference type="SUPFAM" id="SSF47336">
    <property type="entry name" value="ACP-like"/>
    <property type="match status" value="1"/>
</dbReference>
<keyword evidence="8" id="KW-1185">Reference proteome</keyword>
<dbReference type="PROSITE" id="PS00599">
    <property type="entry name" value="AA_TRANSFER_CLASS_2"/>
    <property type="match status" value="1"/>
</dbReference>